<comment type="caution">
    <text evidence="22">The sequence shown here is derived from an EMBL/GenBank/DDBJ whole genome shotgun (WGS) entry which is preliminary data.</text>
</comment>
<dbReference type="EMBL" id="AAEW02000003">
    <property type="protein sequence ID" value="EAT16762.1"/>
    <property type="molecule type" value="Genomic_DNA"/>
</dbReference>
<feature type="transmembrane region" description="Helical" evidence="19">
    <location>
        <begin position="158"/>
        <end position="179"/>
    </location>
</feature>
<feature type="transmembrane region" description="Helical" evidence="19">
    <location>
        <begin position="12"/>
        <end position="35"/>
    </location>
</feature>
<evidence type="ECO:0000256" key="11">
    <source>
        <dbReference type="ARBA" id="ARBA00022989"/>
    </source>
</evidence>
<sequence length="264" mass="29467">MGLFADETLMMIWLFVFVLGAVIGSFLNVCIYRIPLGKSVVFPPSHCFSCDSRLRWYHNIPILSFLFLRGRCAFCGASFSWRYPGIEALNGALYCLVFYYARFSMVTLVLFLFVSALVVVTFIDYDHQIIPDVITLPGIPIGFICSFAIPWVSWKDSLIGVLVGGGSLFAVAFLYEFFTKKEGMGGGDIKLLAMIGAFCGWRVILPVVFLSSLLGSLVGIPVMLLQKGDSKMALPFGPFLVAGTLIYLFWGEVLVRWYFNLFVI</sequence>
<dbReference type="GO" id="GO:0008168">
    <property type="term" value="F:methyltransferase activity"/>
    <property type="evidence" value="ECO:0007669"/>
    <property type="project" value="UniProtKB-KW"/>
</dbReference>
<feature type="domain" description="Prepilin peptidase A24 N-terminal" evidence="21">
    <location>
        <begin position="18"/>
        <end position="99"/>
    </location>
</feature>
<evidence type="ECO:0000256" key="14">
    <source>
        <dbReference type="ARBA" id="ARBA00050401"/>
    </source>
</evidence>
<comment type="function">
    <text evidence="18">Plays an essential role in type IV pili and type II pseudopili formation by proteolytically removing the leader sequence from substrate proteins and subsequently monomethylating the alpha-amino group of the newly exposed N-terminal phenylalanine.</text>
</comment>
<evidence type="ECO:0000256" key="15">
    <source>
        <dbReference type="ARBA" id="ARBA00067082"/>
    </source>
</evidence>
<dbReference type="InterPro" id="IPR010627">
    <property type="entry name" value="Prepilin_pept_A24_N"/>
</dbReference>
<dbReference type="GO" id="GO:0004190">
    <property type="term" value="F:aspartic-type endopeptidase activity"/>
    <property type="evidence" value="ECO:0007669"/>
    <property type="project" value="UniProtKB-EC"/>
</dbReference>
<evidence type="ECO:0000256" key="13">
    <source>
        <dbReference type="ARBA" id="ARBA00023268"/>
    </source>
</evidence>
<proteinExistence type="inferred from homology"/>
<keyword evidence="3" id="KW-1003">Cell membrane</keyword>
<dbReference type="EC" id="2.1.1.-" evidence="18"/>
<evidence type="ECO:0000256" key="3">
    <source>
        <dbReference type="ARBA" id="ARBA00022475"/>
    </source>
</evidence>
<gene>
    <name evidence="22" type="ORF">Dace_2014</name>
</gene>
<evidence type="ECO:0000256" key="10">
    <source>
        <dbReference type="ARBA" id="ARBA00022801"/>
    </source>
</evidence>
<feature type="transmembrane region" description="Helical" evidence="19">
    <location>
        <begin position="99"/>
        <end position="122"/>
    </location>
</feature>
<feature type="transmembrane region" description="Helical" evidence="19">
    <location>
        <begin position="236"/>
        <end position="259"/>
    </location>
</feature>
<dbReference type="GO" id="GO:0005886">
    <property type="term" value="C:plasma membrane"/>
    <property type="evidence" value="ECO:0007669"/>
    <property type="project" value="UniProtKB-SubCell"/>
</dbReference>
<dbReference type="RefSeq" id="WP_005998194.1">
    <property type="nucleotide sequence ID" value="NZ_AAEW02000003.1"/>
</dbReference>
<feature type="transmembrane region" description="Helical" evidence="19">
    <location>
        <begin position="134"/>
        <end position="152"/>
    </location>
</feature>
<keyword evidence="6 18" id="KW-0645">Protease</keyword>
<evidence type="ECO:0000259" key="21">
    <source>
        <dbReference type="Pfam" id="PF06750"/>
    </source>
</evidence>
<dbReference type="MEROPS" id="A24.019"/>
<dbReference type="OrthoDB" id="9789291at2"/>
<evidence type="ECO:0000256" key="16">
    <source>
        <dbReference type="ARBA" id="ARBA00071870"/>
    </source>
</evidence>
<evidence type="ECO:0000259" key="20">
    <source>
        <dbReference type="Pfam" id="PF01478"/>
    </source>
</evidence>
<dbReference type="Pfam" id="PF01478">
    <property type="entry name" value="Peptidase_A24"/>
    <property type="match status" value="1"/>
</dbReference>
<feature type="transmembrane region" description="Helical" evidence="19">
    <location>
        <begin position="191"/>
        <end position="224"/>
    </location>
</feature>
<feature type="domain" description="Prepilin type IV endopeptidase peptidase" evidence="20">
    <location>
        <begin position="111"/>
        <end position="220"/>
    </location>
</feature>
<evidence type="ECO:0000256" key="19">
    <source>
        <dbReference type="SAM" id="Phobius"/>
    </source>
</evidence>
<dbReference type="PANTHER" id="PTHR30487:SF0">
    <property type="entry name" value="PREPILIN LEADER PEPTIDASE_N-METHYLTRANSFERASE-RELATED"/>
    <property type="match status" value="1"/>
</dbReference>
<accession>Q1K2W9</accession>
<protein>
    <recommendedName>
        <fullName evidence="16 18">Prepilin leader peptidase/N-methyltransferase</fullName>
        <ecNumber evidence="18">2.1.1.-</ecNumber>
        <ecNumber evidence="15 18">3.4.23.43</ecNumber>
    </recommendedName>
</protein>
<evidence type="ECO:0000256" key="5">
    <source>
        <dbReference type="ARBA" id="ARBA00022603"/>
    </source>
</evidence>
<evidence type="ECO:0000256" key="7">
    <source>
        <dbReference type="ARBA" id="ARBA00022679"/>
    </source>
</evidence>
<dbReference type="GO" id="GO:0032259">
    <property type="term" value="P:methylation"/>
    <property type="evidence" value="ECO:0007669"/>
    <property type="project" value="UniProtKB-KW"/>
</dbReference>
<dbReference type="Gene3D" id="1.20.120.1220">
    <property type="match status" value="1"/>
</dbReference>
<keyword evidence="7 18" id="KW-0808">Transferase</keyword>
<dbReference type="InterPro" id="IPR014032">
    <property type="entry name" value="Peptidase_A24A_bac"/>
</dbReference>
<keyword evidence="5 18" id="KW-0489">Methyltransferase</keyword>
<evidence type="ECO:0000256" key="17">
    <source>
        <dbReference type="RuleBase" id="RU003793"/>
    </source>
</evidence>
<reference evidence="22" key="1">
    <citation type="submission" date="2006-05" db="EMBL/GenBank/DDBJ databases">
        <title>Annotation of the draft genome assembly of Desulfuromonas acetoxidans DSM 684.</title>
        <authorList>
            <consortium name="US DOE Joint Genome Institute (JGI-ORNL)"/>
            <person name="Larimer F."/>
            <person name="Land M."/>
            <person name="Hauser L."/>
        </authorList>
    </citation>
    <scope>NUCLEOTIDE SEQUENCE [LARGE SCALE GENOMIC DNA]</scope>
    <source>
        <strain evidence="22">DSM 684</strain>
    </source>
</reference>
<dbReference type="InterPro" id="IPR050882">
    <property type="entry name" value="Prepilin_peptidase/N-MTase"/>
</dbReference>
<keyword evidence="9 18" id="KW-0812">Transmembrane</keyword>
<dbReference type="InterPro" id="IPR000045">
    <property type="entry name" value="Prepilin_IV_endopep_pep"/>
</dbReference>
<evidence type="ECO:0000256" key="18">
    <source>
        <dbReference type="RuleBase" id="RU003794"/>
    </source>
</evidence>
<dbReference type="GO" id="GO:0006465">
    <property type="term" value="P:signal peptide processing"/>
    <property type="evidence" value="ECO:0007669"/>
    <property type="project" value="TreeGrafter"/>
</dbReference>
<comment type="catalytic activity">
    <reaction evidence="14 18">
        <text>Typically cleaves a -Gly-|-Phe- bond to release an N-terminal, basic peptide of 5-8 residues from type IV prepilin, and then N-methylates the new N-terminal amino group, the methyl donor being S-adenosyl-L-methionine.</text>
        <dbReference type="EC" id="3.4.23.43"/>
    </reaction>
</comment>
<comment type="similarity">
    <text evidence="2 17">Belongs to the peptidase A24 family.</text>
</comment>
<keyword evidence="8" id="KW-0949">S-adenosyl-L-methionine</keyword>
<keyword evidence="10 18" id="KW-0378">Hydrolase</keyword>
<evidence type="ECO:0000313" key="22">
    <source>
        <dbReference type="EMBL" id="EAT16762.1"/>
    </source>
</evidence>
<evidence type="ECO:0000256" key="9">
    <source>
        <dbReference type="ARBA" id="ARBA00022692"/>
    </source>
</evidence>
<evidence type="ECO:0000256" key="1">
    <source>
        <dbReference type="ARBA" id="ARBA00004429"/>
    </source>
</evidence>
<dbReference type="PANTHER" id="PTHR30487">
    <property type="entry name" value="TYPE 4 PREPILIN-LIKE PROTEINS LEADER PEPTIDE-PROCESSING ENZYME"/>
    <property type="match status" value="1"/>
</dbReference>
<keyword evidence="12 19" id="KW-0472">Membrane</keyword>
<dbReference type="FunFam" id="1.20.120.1220:FF:000001">
    <property type="entry name" value="Type 4 prepilin-like proteins leader peptide-processing enzyme"/>
    <property type="match status" value="1"/>
</dbReference>
<dbReference type="EC" id="3.4.23.43" evidence="15 18"/>
<evidence type="ECO:0000256" key="2">
    <source>
        <dbReference type="ARBA" id="ARBA00005801"/>
    </source>
</evidence>
<evidence type="ECO:0000256" key="6">
    <source>
        <dbReference type="ARBA" id="ARBA00022670"/>
    </source>
</evidence>
<dbReference type="PRINTS" id="PR00864">
    <property type="entry name" value="PREPILNPTASE"/>
</dbReference>
<dbReference type="Proteomes" id="UP000005695">
    <property type="component" value="Unassembled WGS sequence"/>
</dbReference>
<name>Q1K2W9_DESA6</name>
<evidence type="ECO:0000256" key="8">
    <source>
        <dbReference type="ARBA" id="ARBA00022691"/>
    </source>
</evidence>
<keyword evidence="11 19" id="KW-1133">Transmembrane helix</keyword>
<evidence type="ECO:0000256" key="12">
    <source>
        <dbReference type="ARBA" id="ARBA00023136"/>
    </source>
</evidence>
<evidence type="ECO:0000256" key="4">
    <source>
        <dbReference type="ARBA" id="ARBA00022519"/>
    </source>
</evidence>
<reference evidence="22" key="2">
    <citation type="submission" date="2006-05" db="EMBL/GenBank/DDBJ databases">
        <title>Sequencing of the draft genome and assembly of Desulfuromonas acetoxidans DSM 684.</title>
        <authorList>
            <consortium name="US DOE Joint Genome Institute (JGI-PGF)"/>
            <person name="Copeland A."/>
            <person name="Lucas S."/>
            <person name="Lapidus A."/>
            <person name="Barry K."/>
            <person name="Detter J.C."/>
            <person name="Glavina del Rio T."/>
            <person name="Hammon N."/>
            <person name="Israni S."/>
            <person name="Dalin E."/>
            <person name="Tice H."/>
            <person name="Bruce D."/>
            <person name="Pitluck S."/>
            <person name="Richardson P."/>
        </authorList>
    </citation>
    <scope>NUCLEOTIDE SEQUENCE [LARGE SCALE GENOMIC DNA]</scope>
    <source>
        <strain evidence="22">DSM 684</strain>
    </source>
</reference>
<comment type="subcellular location">
    <subcellularLocation>
        <location evidence="1">Cell inner membrane</location>
        <topology evidence="1">Multi-pass membrane protein</topology>
    </subcellularLocation>
    <subcellularLocation>
        <location evidence="18">Cell membrane</location>
        <topology evidence="18">Multi-pass membrane protein</topology>
    </subcellularLocation>
</comment>
<dbReference type="AlphaFoldDB" id="Q1K2W9"/>
<evidence type="ECO:0000313" key="23">
    <source>
        <dbReference type="Proteomes" id="UP000005695"/>
    </source>
</evidence>
<keyword evidence="13 18" id="KW-0511">Multifunctional enzyme</keyword>
<organism evidence="22 23">
    <name type="scientific">Desulfuromonas acetoxidans (strain DSM 684 / 11070)</name>
    <dbReference type="NCBI Taxonomy" id="281689"/>
    <lineage>
        <taxon>Bacteria</taxon>
        <taxon>Pseudomonadati</taxon>
        <taxon>Thermodesulfobacteriota</taxon>
        <taxon>Desulfuromonadia</taxon>
        <taxon>Desulfuromonadales</taxon>
        <taxon>Desulfuromonadaceae</taxon>
        <taxon>Desulfuromonas</taxon>
    </lineage>
</organism>
<keyword evidence="23" id="KW-1185">Reference proteome</keyword>
<keyword evidence="4" id="KW-0997">Cell inner membrane</keyword>
<dbReference type="Pfam" id="PF06750">
    <property type="entry name" value="A24_N_bact"/>
    <property type="match status" value="1"/>
</dbReference>